<dbReference type="PANTHER" id="PTHR47363">
    <property type="entry name" value="GLUCOKINASE"/>
    <property type="match status" value="1"/>
</dbReference>
<dbReference type="GO" id="GO:0006096">
    <property type="term" value="P:glycolytic process"/>
    <property type="evidence" value="ECO:0007669"/>
    <property type="project" value="InterPro"/>
</dbReference>
<name>A0A1T5B1R3_9SPHI</name>
<sequence>MLHFNTKTMSYLLYLPKKGKPDTRKQLILAADIGGTKTSLGLFEVQREKLSLLREATFPSGEHLTFEALFETFRADSQRVPSMLSIGVAGPVLDNTVKLTNLQWELDGSRLERDLGVERVVLINDLEATAYGLAGLAQEDIATIYDNGSTNSGNMTILAPGTGLGEAGIFWDGEAHRPFATEGGHCEFAPRTEFDIELWTHLKAELNIVSWEHVVSGPGIYRIYRFLRDIKGRKEPAWLTKNFKHNRDPAAVISHAAMRELDGTCIMAMELFVGYMAREAANLVLKHKATGGLLLGGGIPPRIYPLLRRELFRQQFIQNSRMSELLQSVSIKTILNSKAALIGAAYYGAYG</sequence>
<dbReference type="EMBL" id="FUYS01000002">
    <property type="protein sequence ID" value="SKB40813.1"/>
    <property type="molecule type" value="Genomic_DNA"/>
</dbReference>
<dbReference type="InterPro" id="IPR003836">
    <property type="entry name" value="Glucokinase"/>
</dbReference>
<keyword evidence="2 4" id="KW-0418">Kinase</keyword>
<dbReference type="NCBIfam" id="TIGR00749">
    <property type="entry name" value="glk"/>
    <property type="match status" value="1"/>
</dbReference>
<dbReference type="GO" id="GO:0005524">
    <property type="term" value="F:ATP binding"/>
    <property type="evidence" value="ECO:0007669"/>
    <property type="project" value="InterPro"/>
</dbReference>
<evidence type="ECO:0000256" key="2">
    <source>
        <dbReference type="ARBA" id="ARBA00022777"/>
    </source>
</evidence>
<accession>A0A1T5B1R3</accession>
<reference evidence="4 5" key="1">
    <citation type="submission" date="2017-02" db="EMBL/GenBank/DDBJ databases">
        <authorList>
            <person name="Peterson S.W."/>
        </authorList>
    </citation>
    <scope>NUCLEOTIDE SEQUENCE [LARGE SCALE GENOMIC DNA]</scope>
    <source>
        <strain evidence="4 5">DSM 22899</strain>
    </source>
</reference>
<evidence type="ECO:0000256" key="3">
    <source>
        <dbReference type="RuleBase" id="RU004046"/>
    </source>
</evidence>
<gene>
    <name evidence="4" type="ORF">SAMN05660226_01238</name>
</gene>
<dbReference type="Proteomes" id="UP000190541">
    <property type="component" value="Unassembled WGS sequence"/>
</dbReference>
<dbReference type="GO" id="GO:0004340">
    <property type="term" value="F:glucokinase activity"/>
    <property type="evidence" value="ECO:0007669"/>
    <property type="project" value="InterPro"/>
</dbReference>
<organism evidence="4 5">
    <name type="scientific">Parapedobacter luteus</name>
    <dbReference type="NCBI Taxonomy" id="623280"/>
    <lineage>
        <taxon>Bacteria</taxon>
        <taxon>Pseudomonadati</taxon>
        <taxon>Bacteroidota</taxon>
        <taxon>Sphingobacteriia</taxon>
        <taxon>Sphingobacteriales</taxon>
        <taxon>Sphingobacteriaceae</taxon>
        <taxon>Parapedobacter</taxon>
    </lineage>
</organism>
<dbReference type="STRING" id="623280.SAMN05660226_01238"/>
<dbReference type="PANTHER" id="PTHR47363:SF1">
    <property type="entry name" value="GLUCOKINASE"/>
    <property type="match status" value="1"/>
</dbReference>
<dbReference type="Gene3D" id="3.30.420.40">
    <property type="match status" value="1"/>
</dbReference>
<dbReference type="CDD" id="cd24008">
    <property type="entry name" value="ASKHA_NBD_GLK"/>
    <property type="match status" value="1"/>
</dbReference>
<dbReference type="InterPro" id="IPR043129">
    <property type="entry name" value="ATPase_NBD"/>
</dbReference>
<dbReference type="Pfam" id="PF02685">
    <property type="entry name" value="Glucokinase"/>
    <property type="match status" value="1"/>
</dbReference>
<comment type="similarity">
    <text evidence="3">Belongs to the bacterial glucokinase family.</text>
</comment>
<dbReference type="SUPFAM" id="SSF53067">
    <property type="entry name" value="Actin-like ATPase domain"/>
    <property type="match status" value="1"/>
</dbReference>
<evidence type="ECO:0000313" key="4">
    <source>
        <dbReference type="EMBL" id="SKB40813.1"/>
    </source>
</evidence>
<dbReference type="AlphaFoldDB" id="A0A1T5B1R3"/>
<dbReference type="GO" id="GO:0005536">
    <property type="term" value="F:D-glucose binding"/>
    <property type="evidence" value="ECO:0007669"/>
    <property type="project" value="InterPro"/>
</dbReference>
<protein>
    <submittedName>
        <fullName evidence="4">Glucokinase</fullName>
    </submittedName>
</protein>
<dbReference type="Gene3D" id="3.40.367.20">
    <property type="match status" value="1"/>
</dbReference>
<evidence type="ECO:0000256" key="1">
    <source>
        <dbReference type="ARBA" id="ARBA00022679"/>
    </source>
</evidence>
<keyword evidence="1" id="KW-0808">Transferase</keyword>
<keyword evidence="5" id="KW-1185">Reference proteome</keyword>
<evidence type="ECO:0000313" key="5">
    <source>
        <dbReference type="Proteomes" id="UP000190541"/>
    </source>
</evidence>
<proteinExistence type="inferred from homology"/>